<dbReference type="AlphaFoldDB" id="A0A183DTT7"/>
<reference evidence="1" key="1">
    <citation type="submission" date="2016-06" db="UniProtKB">
        <authorList>
            <consortium name="WormBaseParasite"/>
        </authorList>
    </citation>
    <scope>IDENTIFICATION</scope>
</reference>
<sequence>LLVDSGTESDDDELEQLDSFLSRAHSSDIMGSSPPNLTSSPPLASEFETNRHTALLAPCLAFHKSVVDGMQVAVEVFPRFAALLSARTSALDPNREIVVVDVEELYELQIARTVEKLCEEIGIGLASESRFLRVGESWRVSVSGGQVLFTSPYSHEDDDDDDDVGDVGDVYEMKGIKNCPFSSWDSAGCESGIGLHDRSGEVSEASQDNILDEVIKNSNCVTTTTMSLMNAGKMNERAVSAGGRTSAYSGKTETGAFRPVTRRRCVQTDSNQQSCTGKHVYVHANIYCGVKVDKWATSLKQYVQSFSVSSRGDRFSARGDDHFIAHKYVARFTAGG</sequence>
<accession>A0A183DTT7</accession>
<name>A0A183DTT7_9BILA</name>
<organism evidence="1">
    <name type="scientific">Gongylonema pulchrum</name>
    <dbReference type="NCBI Taxonomy" id="637853"/>
    <lineage>
        <taxon>Eukaryota</taxon>
        <taxon>Metazoa</taxon>
        <taxon>Ecdysozoa</taxon>
        <taxon>Nematoda</taxon>
        <taxon>Chromadorea</taxon>
        <taxon>Rhabditida</taxon>
        <taxon>Spirurina</taxon>
        <taxon>Spiruromorpha</taxon>
        <taxon>Spiruroidea</taxon>
        <taxon>Gongylonematidae</taxon>
        <taxon>Gongylonema</taxon>
    </lineage>
</organism>
<dbReference type="WBParaSite" id="GPUH_0001214201-mRNA-1">
    <property type="protein sequence ID" value="GPUH_0001214201-mRNA-1"/>
    <property type="gene ID" value="GPUH_0001214201"/>
</dbReference>
<evidence type="ECO:0000313" key="1">
    <source>
        <dbReference type="WBParaSite" id="GPUH_0001214201-mRNA-1"/>
    </source>
</evidence>
<proteinExistence type="predicted"/>
<protein>
    <submittedName>
        <fullName evidence="1">CobW C-terminal domain-containing protein</fullName>
    </submittedName>
</protein>